<name>A0A0A9EMR6_ARUDO</name>
<protein>
    <submittedName>
        <fullName evidence="2">Uncharacterized protein</fullName>
    </submittedName>
</protein>
<feature type="region of interest" description="Disordered" evidence="1">
    <location>
        <begin position="22"/>
        <end position="77"/>
    </location>
</feature>
<proteinExistence type="predicted"/>
<sequence>MHDCLSICLQDRDFIGRNLSTLARSRPPASPSFHLSTSPLASSSPSRPRSATTRATAASSSARRSPPPIMSPMSSALSAARRSSAAWMPATWRQASA</sequence>
<reference evidence="2" key="2">
    <citation type="journal article" date="2015" name="Data Brief">
        <title>Shoot transcriptome of the giant reed, Arundo donax.</title>
        <authorList>
            <person name="Barrero R.A."/>
            <person name="Guerrero F.D."/>
            <person name="Moolhuijzen P."/>
            <person name="Goolsby J.A."/>
            <person name="Tidwell J."/>
            <person name="Bellgard S.E."/>
            <person name="Bellgard M.I."/>
        </authorList>
    </citation>
    <scope>NUCLEOTIDE SEQUENCE</scope>
    <source>
        <tissue evidence="2">Shoot tissue taken approximately 20 cm above the soil surface</tissue>
    </source>
</reference>
<reference evidence="2" key="1">
    <citation type="submission" date="2014-09" db="EMBL/GenBank/DDBJ databases">
        <authorList>
            <person name="Magalhaes I.L.F."/>
            <person name="Oliveira U."/>
            <person name="Santos F.R."/>
            <person name="Vidigal T.H.D.A."/>
            <person name="Brescovit A.D."/>
            <person name="Santos A.J."/>
        </authorList>
    </citation>
    <scope>NUCLEOTIDE SEQUENCE</scope>
    <source>
        <tissue evidence="2">Shoot tissue taken approximately 20 cm above the soil surface</tissue>
    </source>
</reference>
<organism evidence="2">
    <name type="scientific">Arundo donax</name>
    <name type="common">Giant reed</name>
    <name type="synonym">Donax arundinaceus</name>
    <dbReference type="NCBI Taxonomy" id="35708"/>
    <lineage>
        <taxon>Eukaryota</taxon>
        <taxon>Viridiplantae</taxon>
        <taxon>Streptophyta</taxon>
        <taxon>Embryophyta</taxon>
        <taxon>Tracheophyta</taxon>
        <taxon>Spermatophyta</taxon>
        <taxon>Magnoliopsida</taxon>
        <taxon>Liliopsida</taxon>
        <taxon>Poales</taxon>
        <taxon>Poaceae</taxon>
        <taxon>PACMAD clade</taxon>
        <taxon>Arundinoideae</taxon>
        <taxon>Arundineae</taxon>
        <taxon>Arundo</taxon>
    </lineage>
</organism>
<evidence type="ECO:0000256" key="1">
    <source>
        <dbReference type="SAM" id="MobiDB-lite"/>
    </source>
</evidence>
<accession>A0A0A9EMR6</accession>
<feature type="compositionally biased region" description="Low complexity" evidence="1">
    <location>
        <begin position="36"/>
        <end position="64"/>
    </location>
</feature>
<evidence type="ECO:0000313" key="2">
    <source>
        <dbReference type="EMBL" id="JAE01412.1"/>
    </source>
</evidence>
<dbReference type="EMBL" id="GBRH01196484">
    <property type="protein sequence ID" value="JAE01412.1"/>
    <property type="molecule type" value="Transcribed_RNA"/>
</dbReference>
<dbReference type="AlphaFoldDB" id="A0A0A9EMR6"/>